<accession>A0AAD6VN27</accession>
<dbReference type="AlphaFoldDB" id="A0AAD6VN27"/>
<evidence type="ECO:0000313" key="7">
    <source>
        <dbReference type="EMBL" id="KAJ7214473.1"/>
    </source>
</evidence>
<protein>
    <recommendedName>
        <fullName evidence="6">FAD-binding domain-containing protein</fullName>
    </recommendedName>
</protein>
<dbReference type="GO" id="GO:0071949">
    <property type="term" value="F:FAD binding"/>
    <property type="evidence" value="ECO:0007669"/>
    <property type="project" value="InterPro"/>
</dbReference>
<proteinExistence type="inferred from homology"/>
<name>A0AAD6VN27_9AGAR</name>
<feature type="domain" description="FAD-binding" evidence="6">
    <location>
        <begin position="10"/>
        <end position="352"/>
    </location>
</feature>
<dbReference type="SUPFAM" id="SSF51905">
    <property type="entry name" value="FAD/NAD(P)-binding domain"/>
    <property type="match status" value="1"/>
</dbReference>
<dbReference type="Pfam" id="PF01494">
    <property type="entry name" value="FAD_binding_3"/>
    <property type="match status" value="1"/>
</dbReference>
<evidence type="ECO:0000256" key="1">
    <source>
        <dbReference type="ARBA" id="ARBA00007992"/>
    </source>
</evidence>
<dbReference type="InterPro" id="IPR050493">
    <property type="entry name" value="FAD-dep_Monooxygenase_BioMet"/>
</dbReference>
<comment type="caution">
    <text evidence="7">The sequence shown here is derived from an EMBL/GenBank/DDBJ whole genome shotgun (WGS) entry which is preliminary data.</text>
</comment>
<organism evidence="7 8">
    <name type="scientific">Mycena pura</name>
    <dbReference type="NCBI Taxonomy" id="153505"/>
    <lineage>
        <taxon>Eukaryota</taxon>
        <taxon>Fungi</taxon>
        <taxon>Dikarya</taxon>
        <taxon>Basidiomycota</taxon>
        <taxon>Agaricomycotina</taxon>
        <taxon>Agaricomycetes</taxon>
        <taxon>Agaricomycetidae</taxon>
        <taxon>Agaricales</taxon>
        <taxon>Marasmiineae</taxon>
        <taxon>Mycenaceae</taxon>
        <taxon>Mycena</taxon>
    </lineage>
</organism>
<evidence type="ECO:0000256" key="5">
    <source>
        <dbReference type="ARBA" id="ARBA00023033"/>
    </source>
</evidence>
<evidence type="ECO:0000256" key="3">
    <source>
        <dbReference type="ARBA" id="ARBA00022827"/>
    </source>
</evidence>
<dbReference type="Gene3D" id="3.50.50.60">
    <property type="entry name" value="FAD/NAD(P)-binding domain"/>
    <property type="match status" value="1"/>
</dbReference>
<dbReference type="EMBL" id="JARJCW010000019">
    <property type="protein sequence ID" value="KAJ7214473.1"/>
    <property type="molecule type" value="Genomic_DNA"/>
</dbReference>
<keyword evidence="3" id="KW-0274">FAD</keyword>
<evidence type="ECO:0000313" key="8">
    <source>
        <dbReference type="Proteomes" id="UP001219525"/>
    </source>
</evidence>
<dbReference type="GO" id="GO:0004497">
    <property type="term" value="F:monooxygenase activity"/>
    <property type="evidence" value="ECO:0007669"/>
    <property type="project" value="UniProtKB-KW"/>
</dbReference>
<keyword evidence="2" id="KW-0285">Flavoprotein</keyword>
<gene>
    <name evidence="7" type="ORF">GGX14DRAFT_563285</name>
</gene>
<evidence type="ECO:0000256" key="4">
    <source>
        <dbReference type="ARBA" id="ARBA00023002"/>
    </source>
</evidence>
<dbReference type="InterPro" id="IPR036188">
    <property type="entry name" value="FAD/NAD-bd_sf"/>
</dbReference>
<dbReference type="Proteomes" id="UP001219525">
    <property type="component" value="Unassembled WGS sequence"/>
</dbReference>
<evidence type="ECO:0000256" key="2">
    <source>
        <dbReference type="ARBA" id="ARBA00022630"/>
    </source>
</evidence>
<sequence length="397" mass="42623">MAAQPVSLRIAIVGAGIAGLTAAAAFRKEGHDVAVFESSALNKEIGAAIALSANSLRVLAYLGFEVRNLRAVDYLGVTWFDSQGGEGKLDRLHDPRDTFGKPGIQCHRSELHEELKRLATMVDAPGKPAVIHLKSEVASCDPAAATLTLANGDVHRADVLVGADGIHSTIRTSVLGYRQIALPSQRAAFRCLLDAAKLDGSAKFDWLRSGVSGARGVRPADGSGRYLFIFPCRDDTLINIVAHLPDARDQDKFGNDFAPRYTALFELVDGPVHLWQIRALPCLPTWIRARAALAGDAAHATFPTIGQGAGMSIEDAVTLACLLPLGTPAEQVPARLEAYQTLRKQRGEFVLTEAVEQVTVPSKRGLYSRSLEMQAYMIGHDAIAVAKEYVAAHFPSV</sequence>
<reference evidence="7" key="1">
    <citation type="submission" date="2023-03" db="EMBL/GenBank/DDBJ databases">
        <title>Massive genome expansion in bonnet fungi (Mycena s.s.) driven by repeated elements and novel gene families across ecological guilds.</title>
        <authorList>
            <consortium name="Lawrence Berkeley National Laboratory"/>
            <person name="Harder C.B."/>
            <person name="Miyauchi S."/>
            <person name="Viragh M."/>
            <person name="Kuo A."/>
            <person name="Thoen E."/>
            <person name="Andreopoulos B."/>
            <person name="Lu D."/>
            <person name="Skrede I."/>
            <person name="Drula E."/>
            <person name="Henrissat B."/>
            <person name="Morin E."/>
            <person name="Kohler A."/>
            <person name="Barry K."/>
            <person name="LaButti K."/>
            <person name="Morin E."/>
            <person name="Salamov A."/>
            <person name="Lipzen A."/>
            <person name="Mereny Z."/>
            <person name="Hegedus B."/>
            <person name="Baldrian P."/>
            <person name="Stursova M."/>
            <person name="Weitz H."/>
            <person name="Taylor A."/>
            <person name="Grigoriev I.V."/>
            <person name="Nagy L.G."/>
            <person name="Martin F."/>
            <person name="Kauserud H."/>
        </authorList>
    </citation>
    <scope>NUCLEOTIDE SEQUENCE</scope>
    <source>
        <strain evidence="7">9144</strain>
    </source>
</reference>
<dbReference type="PRINTS" id="PR00420">
    <property type="entry name" value="RNGMNOXGNASE"/>
</dbReference>
<dbReference type="PANTHER" id="PTHR13789:SF314">
    <property type="entry name" value="FAD-BINDING DOMAIN-CONTAINING PROTEIN"/>
    <property type="match status" value="1"/>
</dbReference>
<keyword evidence="8" id="KW-1185">Reference proteome</keyword>
<evidence type="ECO:0000259" key="6">
    <source>
        <dbReference type="Pfam" id="PF01494"/>
    </source>
</evidence>
<dbReference type="PANTHER" id="PTHR13789">
    <property type="entry name" value="MONOOXYGENASE"/>
    <property type="match status" value="1"/>
</dbReference>
<keyword evidence="4" id="KW-0560">Oxidoreductase</keyword>
<dbReference type="InterPro" id="IPR002938">
    <property type="entry name" value="FAD-bd"/>
</dbReference>
<keyword evidence="5" id="KW-0503">Monooxygenase</keyword>
<comment type="similarity">
    <text evidence="1">Belongs to the paxM FAD-dependent monooxygenase family.</text>
</comment>